<dbReference type="Gene3D" id="1.10.1380.10">
    <property type="entry name" value="Neutral endopeptidase , domain2"/>
    <property type="match status" value="1"/>
</dbReference>
<feature type="compositionally biased region" description="Polar residues" evidence="1">
    <location>
        <begin position="509"/>
        <end position="522"/>
    </location>
</feature>
<feature type="domain" description="Peptidase M13 N-terminal" evidence="2">
    <location>
        <begin position="41"/>
        <end position="354"/>
    </location>
</feature>
<evidence type="ECO:0000256" key="1">
    <source>
        <dbReference type="SAM" id="MobiDB-lite"/>
    </source>
</evidence>
<dbReference type="GO" id="GO:0006508">
    <property type="term" value="P:proteolysis"/>
    <property type="evidence" value="ECO:0007669"/>
    <property type="project" value="InterPro"/>
</dbReference>
<dbReference type="EMBL" id="JABSTU010000011">
    <property type="protein sequence ID" value="KAH8008961.1"/>
    <property type="molecule type" value="Genomic_DNA"/>
</dbReference>
<keyword evidence="4" id="KW-1185">Reference proteome</keyword>
<feature type="compositionally biased region" description="Basic and acidic residues" evidence="1">
    <location>
        <begin position="542"/>
        <end position="553"/>
    </location>
</feature>
<accession>A0A9J6D4G9</accession>
<feature type="region of interest" description="Disordered" evidence="1">
    <location>
        <begin position="423"/>
        <end position="451"/>
    </location>
</feature>
<evidence type="ECO:0000313" key="4">
    <source>
        <dbReference type="Proteomes" id="UP000821866"/>
    </source>
</evidence>
<dbReference type="InterPro" id="IPR008753">
    <property type="entry name" value="Peptidase_M13_N"/>
</dbReference>
<organism evidence="3 4">
    <name type="scientific">Rhipicephalus microplus</name>
    <name type="common">Cattle tick</name>
    <name type="synonym">Boophilus microplus</name>
    <dbReference type="NCBI Taxonomy" id="6941"/>
    <lineage>
        <taxon>Eukaryota</taxon>
        <taxon>Metazoa</taxon>
        <taxon>Ecdysozoa</taxon>
        <taxon>Arthropoda</taxon>
        <taxon>Chelicerata</taxon>
        <taxon>Arachnida</taxon>
        <taxon>Acari</taxon>
        <taxon>Parasitiformes</taxon>
        <taxon>Ixodida</taxon>
        <taxon>Ixodoidea</taxon>
        <taxon>Ixodidae</taxon>
        <taxon>Rhipicephalinae</taxon>
        <taxon>Rhipicephalus</taxon>
        <taxon>Boophilus</taxon>
    </lineage>
</organism>
<evidence type="ECO:0000259" key="2">
    <source>
        <dbReference type="Pfam" id="PF05649"/>
    </source>
</evidence>
<proteinExistence type="predicted"/>
<feature type="compositionally biased region" description="Basic and acidic residues" evidence="1">
    <location>
        <begin position="1"/>
        <end position="11"/>
    </location>
</feature>
<sequence length="553" mass="60710">MTAEKEGHCSSEQDLEALEVAGRHEEESENSDQLRESRRVDNSDDLRVAAAVYEACIDRKKADTAPNDVKELFKSWTIREWPRDSNGAAKDAWNFAAELVRDLGLSTILEVGLAAGHQFSNSVIIELRKPTRLFSCSGPPRSAVISLFRAALRDISFEFTEAPKSEILEEITNVFVRLGSSLACRSIVDFGGTKFNEPSAAALNLSVLDADITHFLDTAFGGAIKLKPTTLVTLREPEYLLGELTRVMPAFPCRALINYMGFLVVVHLSAFLPERLVHLRQLFVKEMRGRTLPDVSNSTMLCALAVEHIMPACFNKLSAAVFRHAEYDARVPEKMSQLEDAFARNIGHLGWMSEGRIIINRYRIKRQRASQLGPSTYLNTNDSCASPDMSWRTDSPVEFYRVVSRAQRQATCQHIIAVQQGAALQRPAATAHARHSVPRRSPMPPPTAGTAKAALPLVPTATTKAAASFCSGQGIPAPKEVPSTSSPRGPNVSPPEVKETLGSADMKASSHQARSQAQNISSQMRACSAFEEAMDTTAPLVQKDRRSSLEHAK</sequence>
<reference evidence="3" key="2">
    <citation type="submission" date="2021-09" db="EMBL/GenBank/DDBJ databases">
        <authorList>
            <person name="Jia N."/>
            <person name="Wang J."/>
            <person name="Shi W."/>
            <person name="Du L."/>
            <person name="Sun Y."/>
            <person name="Zhan W."/>
            <person name="Jiang J."/>
            <person name="Wang Q."/>
            <person name="Zhang B."/>
            <person name="Ji P."/>
            <person name="Sakyi L.B."/>
            <person name="Cui X."/>
            <person name="Yuan T."/>
            <person name="Jiang B."/>
            <person name="Yang W."/>
            <person name="Lam T.T.-Y."/>
            <person name="Chang Q."/>
            <person name="Ding S."/>
            <person name="Wang X."/>
            <person name="Zhu J."/>
            <person name="Ruan X."/>
            <person name="Zhao L."/>
            <person name="Wei J."/>
            <person name="Que T."/>
            <person name="Du C."/>
            <person name="Cheng J."/>
            <person name="Dai P."/>
            <person name="Han X."/>
            <person name="Huang E."/>
            <person name="Gao Y."/>
            <person name="Liu J."/>
            <person name="Shao H."/>
            <person name="Ye R."/>
            <person name="Li L."/>
            <person name="Wei W."/>
            <person name="Wang X."/>
            <person name="Wang C."/>
            <person name="Huo Q."/>
            <person name="Li W."/>
            <person name="Guo W."/>
            <person name="Chen H."/>
            <person name="Chen S."/>
            <person name="Zhou L."/>
            <person name="Zhou L."/>
            <person name="Ni X."/>
            <person name="Tian J."/>
            <person name="Zhou Y."/>
            <person name="Sheng Y."/>
            <person name="Liu T."/>
            <person name="Pan Y."/>
            <person name="Xia L."/>
            <person name="Li J."/>
            <person name="Zhao F."/>
            <person name="Cao W."/>
        </authorList>
    </citation>
    <scope>NUCLEOTIDE SEQUENCE</scope>
    <source>
        <strain evidence="3">Rmic-2018</strain>
        <tissue evidence="3">Larvae</tissue>
    </source>
</reference>
<dbReference type="Pfam" id="PF05649">
    <property type="entry name" value="Peptidase_M13_N"/>
    <property type="match status" value="1"/>
</dbReference>
<reference evidence="3" key="1">
    <citation type="journal article" date="2020" name="Cell">
        <title>Large-Scale Comparative Analyses of Tick Genomes Elucidate Their Genetic Diversity and Vector Capacities.</title>
        <authorList>
            <consortium name="Tick Genome and Microbiome Consortium (TIGMIC)"/>
            <person name="Jia N."/>
            <person name="Wang J."/>
            <person name="Shi W."/>
            <person name="Du L."/>
            <person name="Sun Y."/>
            <person name="Zhan W."/>
            <person name="Jiang J.F."/>
            <person name="Wang Q."/>
            <person name="Zhang B."/>
            <person name="Ji P."/>
            <person name="Bell-Sakyi L."/>
            <person name="Cui X.M."/>
            <person name="Yuan T.T."/>
            <person name="Jiang B.G."/>
            <person name="Yang W.F."/>
            <person name="Lam T.T."/>
            <person name="Chang Q.C."/>
            <person name="Ding S.J."/>
            <person name="Wang X.J."/>
            <person name="Zhu J.G."/>
            <person name="Ruan X.D."/>
            <person name="Zhao L."/>
            <person name="Wei J.T."/>
            <person name="Ye R.Z."/>
            <person name="Que T.C."/>
            <person name="Du C.H."/>
            <person name="Zhou Y.H."/>
            <person name="Cheng J.X."/>
            <person name="Dai P.F."/>
            <person name="Guo W.B."/>
            <person name="Han X.H."/>
            <person name="Huang E.J."/>
            <person name="Li L.F."/>
            <person name="Wei W."/>
            <person name="Gao Y.C."/>
            <person name="Liu J.Z."/>
            <person name="Shao H.Z."/>
            <person name="Wang X."/>
            <person name="Wang C.C."/>
            <person name="Yang T.C."/>
            <person name="Huo Q.B."/>
            <person name="Li W."/>
            <person name="Chen H.Y."/>
            <person name="Chen S.E."/>
            <person name="Zhou L.G."/>
            <person name="Ni X.B."/>
            <person name="Tian J.H."/>
            <person name="Sheng Y."/>
            <person name="Liu T."/>
            <person name="Pan Y.S."/>
            <person name="Xia L.Y."/>
            <person name="Li J."/>
            <person name="Zhao F."/>
            <person name="Cao W.C."/>
        </authorList>
    </citation>
    <scope>NUCLEOTIDE SEQUENCE</scope>
    <source>
        <strain evidence="3">Rmic-2018</strain>
    </source>
</reference>
<dbReference type="SUPFAM" id="SSF55486">
    <property type="entry name" value="Metalloproteases ('zincins'), catalytic domain"/>
    <property type="match status" value="1"/>
</dbReference>
<name>A0A9J6D4G9_RHIMP</name>
<dbReference type="Proteomes" id="UP000821866">
    <property type="component" value="Chromosome 9"/>
</dbReference>
<feature type="region of interest" description="Disordered" evidence="1">
    <location>
        <begin position="471"/>
        <end position="522"/>
    </location>
</feature>
<dbReference type="AlphaFoldDB" id="A0A9J6D4G9"/>
<feature type="region of interest" description="Disordered" evidence="1">
    <location>
        <begin position="534"/>
        <end position="553"/>
    </location>
</feature>
<feature type="compositionally biased region" description="Basic and acidic residues" evidence="1">
    <location>
        <begin position="21"/>
        <end position="40"/>
    </location>
</feature>
<evidence type="ECO:0000313" key="3">
    <source>
        <dbReference type="EMBL" id="KAH8008961.1"/>
    </source>
</evidence>
<feature type="region of interest" description="Disordered" evidence="1">
    <location>
        <begin position="1"/>
        <end position="40"/>
    </location>
</feature>
<protein>
    <recommendedName>
        <fullName evidence="2">Peptidase M13 N-terminal domain-containing protein</fullName>
    </recommendedName>
</protein>
<gene>
    <name evidence="3" type="ORF">HPB51_008152</name>
</gene>
<dbReference type="InterPro" id="IPR042089">
    <property type="entry name" value="Peptidase_M13_dom_2"/>
</dbReference>
<comment type="caution">
    <text evidence="3">The sequence shown here is derived from an EMBL/GenBank/DDBJ whole genome shotgun (WGS) entry which is preliminary data.</text>
</comment>
<dbReference type="VEuPathDB" id="VectorBase:LOC119177999"/>